<dbReference type="RefSeq" id="XP_062741131.1">
    <property type="nucleotide sequence ID" value="XM_062892542.1"/>
</dbReference>
<sequence length="401" mass="43586">MSIAPRWKACYRDNGIETEMGREQDISAFARVKLGASRESSSMPRQAAGNAAGAGAVHSSRAPVVPSKTVIHCWLAIVLCNDSSGWPCLRLSTLGSCLTLLNTTNCILPYLPRPHHTIHFSIFSLSLSKPTTPIFLPPPSPTEINMSSGNKVTFQENSEEKTDANGRGRALSGAKAPDPGLIRTPSRRLPSPYPHHDALDEQTSPIGSALKRAKNTASAVFCLANANQTHSDEGDESLQRYKASLGLTGGNNLSDPNDPRVCIIQSLTMESPGRPPVVIDLSAPGSVDSLKKTPFKIKEGVTFTMSAQFKVQHEILSGLHYVQVIKRKGITIPGVGKSDEMIGSYAPNTDKQPFYTKKFQEETAPSGMLVRGTYHVASSFVDDDKKTHLKFDWAFEIAKDW</sequence>
<evidence type="ECO:0000313" key="5">
    <source>
        <dbReference type="EMBL" id="KAK4652156.1"/>
    </source>
</evidence>
<accession>A0ABR0G8Y0</accession>
<dbReference type="Proteomes" id="UP001323405">
    <property type="component" value="Unassembled WGS sequence"/>
</dbReference>
<feature type="region of interest" description="Disordered" evidence="4">
    <location>
        <begin position="154"/>
        <end position="201"/>
    </location>
</feature>
<dbReference type="EMBL" id="JAFFHA010000008">
    <property type="protein sequence ID" value="KAK4652156.1"/>
    <property type="molecule type" value="Genomic_DNA"/>
</dbReference>
<protein>
    <submittedName>
        <fullName evidence="5">Rho GDP dissociation inhibitor</fullName>
    </submittedName>
</protein>
<evidence type="ECO:0000256" key="1">
    <source>
        <dbReference type="ARBA" id="ARBA00004496"/>
    </source>
</evidence>
<keyword evidence="3" id="KW-0963">Cytoplasm</keyword>
<dbReference type="PANTHER" id="PTHR10980:SF3">
    <property type="entry name" value="LD16419P"/>
    <property type="match status" value="1"/>
</dbReference>
<evidence type="ECO:0000256" key="4">
    <source>
        <dbReference type="SAM" id="MobiDB-lite"/>
    </source>
</evidence>
<evidence type="ECO:0000256" key="2">
    <source>
        <dbReference type="ARBA" id="ARBA00009758"/>
    </source>
</evidence>
<dbReference type="InterPro" id="IPR024792">
    <property type="entry name" value="RhoGDI_dom_sf"/>
</dbReference>
<comment type="subcellular location">
    <subcellularLocation>
        <location evidence="1">Cytoplasm</location>
    </subcellularLocation>
</comment>
<dbReference type="PANTHER" id="PTHR10980">
    <property type="entry name" value="RHO GDP-DISSOCIATION INHIBITOR"/>
    <property type="match status" value="1"/>
</dbReference>
<comment type="caution">
    <text evidence="5">The sequence shown here is derived from an EMBL/GenBank/DDBJ whole genome shotgun (WGS) entry which is preliminary data.</text>
</comment>
<proteinExistence type="inferred from homology"/>
<dbReference type="Pfam" id="PF02115">
    <property type="entry name" value="Rho_GDI"/>
    <property type="match status" value="1"/>
</dbReference>
<dbReference type="InterPro" id="IPR000406">
    <property type="entry name" value="Rho_GDI"/>
</dbReference>
<dbReference type="SUPFAM" id="SSF81296">
    <property type="entry name" value="E set domains"/>
    <property type="match status" value="1"/>
</dbReference>
<reference evidence="5 6" key="1">
    <citation type="journal article" date="2023" name="bioRxiv">
        <title>High-quality genome assemblies of four members of thePodospora anserinaspecies complex.</title>
        <authorList>
            <person name="Ament-Velasquez S.L."/>
            <person name="Vogan A.A."/>
            <person name="Wallerman O."/>
            <person name="Hartmann F."/>
            <person name="Gautier V."/>
            <person name="Silar P."/>
            <person name="Giraud T."/>
            <person name="Johannesson H."/>
        </authorList>
    </citation>
    <scope>NUCLEOTIDE SEQUENCE [LARGE SCALE GENOMIC DNA]</scope>
    <source>
        <strain evidence="5 6">CBS 415.72m</strain>
    </source>
</reference>
<evidence type="ECO:0000313" key="6">
    <source>
        <dbReference type="Proteomes" id="UP001323405"/>
    </source>
</evidence>
<dbReference type="Gene3D" id="2.70.50.30">
    <property type="entry name" value="Coagulation Factor XIII, subunit A, domain 1"/>
    <property type="match status" value="1"/>
</dbReference>
<evidence type="ECO:0000256" key="3">
    <source>
        <dbReference type="ARBA" id="ARBA00022490"/>
    </source>
</evidence>
<dbReference type="InterPro" id="IPR014756">
    <property type="entry name" value="Ig_E-set"/>
</dbReference>
<comment type="similarity">
    <text evidence="2">Belongs to the Rho GDI family.</text>
</comment>
<organism evidence="5 6">
    <name type="scientific">Podospora pseudocomata</name>
    <dbReference type="NCBI Taxonomy" id="2093779"/>
    <lineage>
        <taxon>Eukaryota</taxon>
        <taxon>Fungi</taxon>
        <taxon>Dikarya</taxon>
        <taxon>Ascomycota</taxon>
        <taxon>Pezizomycotina</taxon>
        <taxon>Sordariomycetes</taxon>
        <taxon>Sordariomycetidae</taxon>
        <taxon>Sordariales</taxon>
        <taxon>Podosporaceae</taxon>
        <taxon>Podospora</taxon>
    </lineage>
</organism>
<gene>
    <name evidence="5" type="primary">RDI1</name>
    <name evidence="5" type="ORF">QC762_608660</name>
</gene>
<dbReference type="GeneID" id="87912449"/>
<name>A0ABR0G8Y0_9PEZI</name>
<keyword evidence="6" id="KW-1185">Reference proteome</keyword>